<organism evidence="1">
    <name type="scientific">Singulisphaera sp. Ch08</name>
    <dbReference type="NCBI Taxonomy" id="3120278"/>
    <lineage>
        <taxon>Bacteria</taxon>
        <taxon>Pseudomonadati</taxon>
        <taxon>Planctomycetota</taxon>
        <taxon>Planctomycetia</taxon>
        <taxon>Isosphaerales</taxon>
        <taxon>Isosphaeraceae</taxon>
        <taxon>Singulisphaera</taxon>
    </lineage>
</organism>
<sequence length="54" mass="6766">MTSAEFYKLVLALWGEHWRQKLPKLLAKYSHSDTRQTFWNWQHGTIRKYRSRWQ</sequence>
<name>A0AAU7C916_9BACT</name>
<evidence type="ECO:0008006" key="2">
    <source>
        <dbReference type="Google" id="ProtNLM"/>
    </source>
</evidence>
<dbReference type="EMBL" id="CP155447">
    <property type="protein sequence ID" value="XBH01709.1"/>
    <property type="molecule type" value="Genomic_DNA"/>
</dbReference>
<gene>
    <name evidence="1" type="ORF">V5E97_25600</name>
</gene>
<accession>A0AAU7C916</accession>
<evidence type="ECO:0000313" key="1">
    <source>
        <dbReference type="EMBL" id="XBH01709.1"/>
    </source>
</evidence>
<protein>
    <recommendedName>
        <fullName evidence="2">Transposase</fullName>
    </recommendedName>
</protein>
<reference evidence="1" key="1">
    <citation type="submission" date="2024-05" db="EMBL/GenBank/DDBJ databases">
        <title>Planctomycetes of the genus Singulisphaera possess chitinolytic capabilities.</title>
        <authorList>
            <person name="Ivanova A."/>
        </authorList>
    </citation>
    <scope>NUCLEOTIDE SEQUENCE</scope>
    <source>
        <strain evidence="1">Ch08T</strain>
    </source>
</reference>
<dbReference type="AlphaFoldDB" id="A0AAU7C916"/>
<dbReference type="RefSeq" id="WP_406694453.1">
    <property type="nucleotide sequence ID" value="NZ_CP155447.1"/>
</dbReference>
<proteinExistence type="predicted"/>